<gene>
    <name evidence="1" type="ORF">DY252_02700</name>
</gene>
<evidence type="ECO:0000313" key="1">
    <source>
        <dbReference type="EMBL" id="AXO13284.1"/>
    </source>
</evidence>
<proteinExistence type="predicted"/>
<sequence>MVNIQGQFSLVGAQMLLLNRPIDMKTGEYTTEYSAEEWKERMLSRQAEFKEIRKNAENNLSN</sequence>
<organism evidence="1 2">
    <name type="scientific">Thalassospira indica</name>
    <dbReference type="NCBI Taxonomy" id="1891279"/>
    <lineage>
        <taxon>Bacteria</taxon>
        <taxon>Pseudomonadati</taxon>
        <taxon>Pseudomonadota</taxon>
        <taxon>Alphaproteobacteria</taxon>
        <taxon>Rhodospirillales</taxon>
        <taxon>Thalassospiraceae</taxon>
        <taxon>Thalassospira</taxon>
    </lineage>
</organism>
<protein>
    <submittedName>
        <fullName evidence="1">Uncharacterized protein</fullName>
    </submittedName>
</protein>
<accession>A0ABM6XV26</accession>
<evidence type="ECO:0000313" key="2">
    <source>
        <dbReference type="Proteomes" id="UP000256971"/>
    </source>
</evidence>
<keyword evidence="2" id="KW-1185">Reference proteome</keyword>
<dbReference type="Proteomes" id="UP000256971">
    <property type="component" value="Chromosome"/>
</dbReference>
<dbReference type="RefSeq" id="WP_064787762.1">
    <property type="nucleotide sequence ID" value="NZ_CP031555.1"/>
</dbReference>
<dbReference type="EMBL" id="CP031555">
    <property type="protein sequence ID" value="AXO13284.1"/>
    <property type="molecule type" value="Genomic_DNA"/>
</dbReference>
<reference evidence="1 2" key="1">
    <citation type="submission" date="2018-08" db="EMBL/GenBank/DDBJ databases">
        <title>Complete genome sequence of type strain Thalassospira indica MCCC 1A01103T, isolated from isolated from deep seawater of the Indian Ocean.</title>
        <authorList>
            <person name="Liu Y."/>
        </authorList>
    </citation>
    <scope>NUCLEOTIDE SEQUENCE [LARGE SCALE GENOMIC DNA]</scope>
    <source>
        <strain evidence="1 2">PB8BT</strain>
    </source>
</reference>
<name>A0ABM6XV26_9PROT</name>